<comment type="function">
    <text evidence="19 20">Condenses choline with CDP-diglyceride to produce phosphatidylcholine and CMP.</text>
</comment>
<feature type="transmembrane region" description="Helical" evidence="21">
    <location>
        <begin position="245"/>
        <end position="264"/>
    </location>
</feature>
<dbReference type="PIRSF" id="PIRSF000851">
    <property type="entry name" value="PcS"/>
    <property type="match status" value="1"/>
</dbReference>
<evidence type="ECO:0000256" key="15">
    <source>
        <dbReference type="ARBA" id="ARBA00023209"/>
    </source>
</evidence>
<evidence type="ECO:0000256" key="7">
    <source>
        <dbReference type="ARBA" id="ARBA00022475"/>
    </source>
</evidence>
<keyword evidence="12 21" id="KW-1133">Transmembrane helix</keyword>
<evidence type="ECO:0000256" key="14">
    <source>
        <dbReference type="ARBA" id="ARBA00023136"/>
    </source>
</evidence>
<evidence type="ECO:0000256" key="8">
    <source>
        <dbReference type="ARBA" id="ARBA00022516"/>
    </source>
</evidence>
<evidence type="ECO:0000313" key="23">
    <source>
        <dbReference type="Proteomes" id="UP000199167"/>
    </source>
</evidence>
<comment type="catalytic activity">
    <reaction evidence="1 20">
        <text>a CDP-1,2-diacyl-sn-glycerol + choline = a 1,2-diacyl-sn-glycero-3-phosphocholine + CMP + H(+)</text>
        <dbReference type="Rhea" id="RHEA:14597"/>
        <dbReference type="ChEBI" id="CHEBI:15354"/>
        <dbReference type="ChEBI" id="CHEBI:15378"/>
        <dbReference type="ChEBI" id="CHEBI:57643"/>
        <dbReference type="ChEBI" id="CHEBI:58332"/>
        <dbReference type="ChEBI" id="CHEBI:60377"/>
        <dbReference type="EC" id="2.7.8.24"/>
    </reaction>
</comment>
<evidence type="ECO:0000256" key="13">
    <source>
        <dbReference type="ARBA" id="ARBA00023098"/>
    </source>
</evidence>
<keyword evidence="10 20" id="KW-0808">Transferase</keyword>
<name>A0A1I0MLH2_9RHOB</name>
<evidence type="ECO:0000256" key="17">
    <source>
        <dbReference type="ARBA" id="ARBA00023264"/>
    </source>
</evidence>
<comment type="similarity">
    <text evidence="4 20">Belongs to the CDP-alcohol phosphatidyltransferase class-I family.</text>
</comment>
<comment type="cofactor">
    <cofactor evidence="2 20">
        <name>Mn(2+)</name>
        <dbReference type="ChEBI" id="CHEBI:29035"/>
    </cofactor>
</comment>
<comment type="subcellular location">
    <subcellularLocation>
        <location evidence="3 20">Cell inner membrane</location>
        <topology evidence="3 20">Multi-pass membrane protein</topology>
    </subcellularLocation>
</comment>
<keyword evidence="15 20" id="KW-0594">Phospholipid biosynthesis</keyword>
<dbReference type="InterPro" id="IPR026027">
    <property type="entry name" value="PcS"/>
</dbReference>
<organism evidence="22 23">
    <name type="scientific">Cognatiyoonia koreensis</name>
    <dbReference type="NCBI Taxonomy" id="364200"/>
    <lineage>
        <taxon>Bacteria</taxon>
        <taxon>Pseudomonadati</taxon>
        <taxon>Pseudomonadota</taxon>
        <taxon>Alphaproteobacteria</taxon>
        <taxon>Rhodobacterales</taxon>
        <taxon>Paracoccaceae</taxon>
        <taxon>Cognatiyoonia</taxon>
    </lineage>
</organism>
<dbReference type="GO" id="GO:0005886">
    <property type="term" value="C:plasma membrane"/>
    <property type="evidence" value="ECO:0007669"/>
    <property type="project" value="UniProtKB-SubCell"/>
</dbReference>
<evidence type="ECO:0000256" key="16">
    <source>
        <dbReference type="ARBA" id="ARBA00023211"/>
    </source>
</evidence>
<dbReference type="Gene3D" id="1.20.120.1760">
    <property type="match status" value="1"/>
</dbReference>
<keyword evidence="17 20" id="KW-1208">Phospholipid metabolism</keyword>
<dbReference type="AlphaFoldDB" id="A0A1I0MLH2"/>
<feature type="transmembrane region" description="Helical" evidence="21">
    <location>
        <begin position="49"/>
        <end position="69"/>
    </location>
</feature>
<evidence type="ECO:0000256" key="5">
    <source>
        <dbReference type="ARBA" id="ARBA00013195"/>
    </source>
</evidence>
<evidence type="ECO:0000256" key="11">
    <source>
        <dbReference type="ARBA" id="ARBA00022692"/>
    </source>
</evidence>
<keyword evidence="13 20" id="KW-0443">Lipid metabolism</keyword>
<evidence type="ECO:0000313" key="22">
    <source>
        <dbReference type="EMBL" id="SEV88940.1"/>
    </source>
</evidence>
<proteinExistence type="inferred from homology"/>
<evidence type="ECO:0000256" key="2">
    <source>
        <dbReference type="ARBA" id="ARBA00001936"/>
    </source>
</evidence>
<dbReference type="Proteomes" id="UP000199167">
    <property type="component" value="Unassembled WGS sequence"/>
</dbReference>
<evidence type="ECO:0000256" key="21">
    <source>
        <dbReference type="SAM" id="Phobius"/>
    </source>
</evidence>
<keyword evidence="23" id="KW-1185">Reference proteome</keyword>
<keyword evidence="7 20" id="KW-1003">Cell membrane</keyword>
<evidence type="ECO:0000256" key="20">
    <source>
        <dbReference type="PIRNR" id="PIRNR000851"/>
    </source>
</evidence>
<feature type="transmembrane region" description="Helical" evidence="21">
    <location>
        <begin position="221"/>
        <end position="239"/>
    </location>
</feature>
<evidence type="ECO:0000256" key="19">
    <source>
        <dbReference type="ARBA" id="ARBA00037468"/>
    </source>
</evidence>
<sequence length="273" mass="30557">MTKRIRAHDWGSFVFLCPIKLPPEAPARATIASAEYLGHHTAMTLSQKALCVHLLTATGAVFAMLAMLAAVEEDWSLMFLWLVVAFFVDGIDGPLARKYDVKTNAPIFDGELLDLIIDYLTYVFIPAFALYKSGLMDGWSGWVAIIVITFASAMYFCDTRMKTKDYSFSGFPGCWNMLVLVLFALSPGWFTCLLLVIVLAIAMFLPIKFVHPTRTERWRTITLPMAFAWTFFAGWAAWVDFDPASWAHWGLMLTSIYLLGAGAAQQVMYGKEG</sequence>
<dbReference type="InterPro" id="IPR000462">
    <property type="entry name" value="CDP-OH_P_trans"/>
</dbReference>
<dbReference type="Pfam" id="PF01066">
    <property type="entry name" value="CDP-OH_P_transf"/>
    <property type="match status" value="1"/>
</dbReference>
<dbReference type="EMBL" id="FOIZ01000001">
    <property type="protein sequence ID" value="SEV88940.1"/>
    <property type="molecule type" value="Genomic_DNA"/>
</dbReference>
<dbReference type="GO" id="GO:0008654">
    <property type="term" value="P:phospholipid biosynthetic process"/>
    <property type="evidence" value="ECO:0007669"/>
    <property type="project" value="UniProtKB-KW"/>
</dbReference>
<keyword evidence="16 20" id="KW-0464">Manganese</keyword>
<evidence type="ECO:0000256" key="4">
    <source>
        <dbReference type="ARBA" id="ARBA00010441"/>
    </source>
</evidence>
<dbReference type="STRING" id="364200.SAMN04488515_0082"/>
<evidence type="ECO:0000256" key="3">
    <source>
        <dbReference type="ARBA" id="ARBA00004429"/>
    </source>
</evidence>
<keyword evidence="14 20" id="KW-0472">Membrane</keyword>
<feature type="transmembrane region" description="Helical" evidence="21">
    <location>
        <begin position="188"/>
        <end position="209"/>
    </location>
</feature>
<keyword evidence="8 20" id="KW-0444">Lipid biosynthesis</keyword>
<evidence type="ECO:0000256" key="18">
    <source>
        <dbReference type="ARBA" id="ARBA00033321"/>
    </source>
</evidence>
<protein>
    <recommendedName>
        <fullName evidence="6 20">Phosphatidylcholine synthase</fullName>
        <shortName evidence="20">PC synthase</shortName>
        <shortName evidence="20">PCS</shortName>
        <ecNumber evidence="5 20">2.7.8.24</ecNumber>
    </recommendedName>
    <alternativeName>
        <fullName evidence="18 20">CDP-diglyceride-choline O-phosphatidyltransferase</fullName>
    </alternativeName>
</protein>
<evidence type="ECO:0000256" key="12">
    <source>
        <dbReference type="ARBA" id="ARBA00022989"/>
    </source>
</evidence>
<evidence type="ECO:0000256" key="6">
    <source>
        <dbReference type="ARBA" id="ARBA00015623"/>
    </source>
</evidence>
<dbReference type="GO" id="GO:0050520">
    <property type="term" value="F:phosphatidylcholine synthase activity"/>
    <property type="evidence" value="ECO:0007669"/>
    <property type="project" value="UniProtKB-EC"/>
</dbReference>
<accession>A0A1I0MLH2</accession>
<feature type="transmembrane region" description="Helical" evidence="21">
    <location>
        <begin position="139"/>
        <end position="157"/>
    </location>
</feature>
<dbReference type="InterPro" id="IPR043130">
    <property type="entry name" value="CDP-OH_PTrfase_TM_dom"/>
</dbReference>
<keyword evidence="11 21" id="KW-0812">Transmembrane</keyword>
<gene>
    <name evidence="22" type="ORF">SAMN04488515_0082</name>
</gene>
<reference evidence="22 23" key="1">
    <citation type="submission" date="2016-10" db="EMBL/GenBank/DDBJ databases">
        <authorList>
            <person name="de Groot N.N."/>
        </authorList>
    </citation>
    <scope>NUCLEOTIDE SEQUENCE [LARGE SCALE GENOMIC DNA]</scope>
    <source>
        <strain evidence="22 23">DSM 17925</strain>
    </source>
</reference>
<keyword evidence="9 20" id="KW-0997">Cell inner membrane</keyword>
<evidence type="ECO:0000256" key="9">
    <source>
        <dbReference type="ARBA" id="ARBA00022519"/>
    </source>
</evidence>
<evidence type="ECO:0000256" key="10">
    <source>
        <dbReference type="ARBA" id="ARBA00022679"/>
    </source>
</evidence>
<evidence type="ECO:0000256" key="1">
    <source>
        <dbReference type="ARBA" id="ARBA00000958"/>
    </source>
</evidence>
<dbReference type="EC" id="2.7.8.24" evidence="5 20"/>